<reference evidence="2" key="1">
    <citation type="submission" date="2021-08" db="EMBL/GenBank/DDBJ databases">
        <title>WGS assembly of Ceratopteris richardii.</title>
        <authorList>
            <person name="Marchant D.B."/>
            <person name="Chen G."/>
            <person name="Jenkins J."/>
            <person name="Shu S."/>
            <person name="Leebens-Mack J."/>
            <person name="Grimwood J."/>
            <person name="Schmutz J."/>
            <person name="Soltis P."/>
            <person name="Soltis D."/>
            <person name="Chen Z.-H."/>
        </authorList>
    </citation>
    <scope>NUCLEOTIDE SEQUENCE</scope>
    <source>
        <strain evidence="2">Whitten #5841</strain>
        <tissue evidence="2">Leaf</tissue>
    </source>
</reference>
<feature type="signal peptide" evidence="1">
    <location>
        <begin position="1"/>
        <end position="37"/>
    </location>
</feature>
<gene>
    <name evidence="2" type="ORF">KP509_07G029200</name>
</gene>
<keyword evidence="3" id="KW-1185">Reference proteome</keyword>
<evidence type="ECO:0000313" key="3">
    <source>
        <dbReference type="Proteomes" id="UP000825935"/>
    </source>
</evidence>
<accession>A0A8T2UGX2</accession>
<protein>
    <recommendedName>
        <fullName evidence="4">Secreted protein</fullName>
    </recommendedName>
</protein>
<sequence length="84" mass="9223">MSVACHGVRLQSVPILLNSLLAHMSCLQWALLTTTSGQWVGKLQSAWEPSVSYKWMLVQTWLAAARSKRDMGEVGCANGTEAFL</sequence>
<dbReference type="AlphaFoldDB" id="A0A8T2UGX2"/>
<evidence type="ECO:0000313" key="2">
    <source>
        <dbReference type="EMBL" id="KAH7432584.1"/>
    </source>
</evidence>
<evidence type="ECO:0000256" key="1">
    <source>
        <dbReference type="SAM" id="SignalP"/>
    </source>
</evidence>
<evidence type="ECO:0008006" key="4">
    <source>
        <dbReference type="Google" id="ProtNLM"/>
    </source>
</evidence>
<comment type="caution">
    <text evidence="2">The sequence shown here is derived from an EMBL/GenBank/DDBJ whole genome shotgun (WGS) entry which is preliminary data.</text>
</comment>
<name>A0A8T2UGX2_CERRI</name>
<dbReference type="Proteomes" id="UP000825935">
    <property type="component" value="Chromosome 7"/>
</dbReference>
<dbReference type="EMBL" id="CM035412">
    <property type="protein sequence ID" value="KAH7432584.1"/>
    <property type="molecule type" value="Genomic_DNA"/>
</dbReference>
<organism evidence="2 3">
    <name type="scientific">Ceratopteris richardii</name>
    <name type="common">Triangle waterfern</name>
    <dbReference type="NCBI Taxonomy" id="49495"/>
    <lineage>
        <taxon>Eukaryota</taxon>
        <taxon>Viridiplantae</taxon>
        <taxon>Streptophyta</taxon>
        <taxon>Embryophyta</taxon>
        <taxon>Tracheophyta</taxon>
        <taxon>Polypodiopsida</taxon>
        <taxon>Polypodiidae</taxon>
        <taxon>Polypodiales</taxon>
        <taxon>Pteridineae</taxon>
        <taxon>Pteridaceae</taxon>
        <taxon>Parkerioideae</taxon>
        <taxon>Ceratopteris</taxon>
    </lineage>
</organism>
<keyword evidence="1" id="KW-0732">Signal</keyword>
<feature type="chain" id="PRO_5035839445" description="Secreted protein" evidence="1">
    <location>
        <begin position="38"/>
        <end position="84"/>
    </location>
</feature>
<proteinExistence type="predicted"/>